<dbReference type="Proteomes" id="UP001596287">
    <property type="component" value="Unassembled WGS sequence"/>
</dbReference>
<evidence type="ECO:0000313" key="2">
    <source>
        <dbReference type="Proteomes" id="UP001596287"/>
    </source>
</evidence>
<evidence type="ECO:0000313" key="1">
    <source>
        <dbReference type="EMBL" id="MFC6096330.1"/>
    </source>
</evidence>
<protein>
    <submittedName>
        <fullName evidence="1">Uncharacterized protein</fullName>
    </submittedName>
</protein>
<gene>
    <name evidence="1" type="ORF">ACFPVY_06685</name>
</gene>
<dbReference type="EMBL" id="JBHSQB010000005">
    <property type="protein sequence ID" value="MFC6096330.1"/>
    <property type="molecule type" value="Genomic_DNA"/>
</dbReference>
<keyword evidence="2" id="KW-1185">Reference proteome</keyword>
<name>A0ABW1PLM6_9FLAO</name>
<proteinExistence type="predicted"/>
<comment type="caution">
    <text evidence="1">The sequence shown here is derived from an EMBL/GenBank/DDBJ whole genome shotgun (WGS) entry which is preliminary data.</text>
</comment>
<organism evidence="1 2">
    <name type="scientific">Flavobacterium qiangtangense</name>
    <dbReference type="NCBI Taxonomy" id="1442595"/>
    <lineage>
        <taxon>Bacteria</taxon>
        <taxon>Pseudomonadati</taxon>
        <taxon>Bacteroidota</taxon>
        <taxon>Flavobacteriia</taxon>
        <taxon>Flavobacteriales</taxon>
        <taxon>Flavobacteriaceae</taxon>
        <taxon>Flavobacterium</taxon>
    </lineage>
</organism>
<accession>A0ABW1PLM6</accession>
<dbReference type="RefSeq" id="WP_379791198.1">
    <property type="nucleotide sequence ID" value="NZ_JBHSQB010000005.1"/>
</dbReference>
<sequence>MKNEIDIKRADIKKYFDETAKIVGTDEFGLSEFGIYYFETQQYLQTDPNRNWRVTKVQIGNIEKDVPFFEYLTDNEDTCSLWVYKDKKDYLLLPEFQGGQSIFDVEARKLHSFYSEDAPFIWTSIFLSPDKTKLAVTGCYWACPSEIVIYDCTNLTELPYPCIYRKLLDNNFEIKEWEDDETVVLMTTNKKEEQRVKI</sequence>
<reference evidence="2" key="1">
    <citation type="journal article" date="2019" name="Int. J. Syst. Evol. Microbiol.">
        <title>The Global Catalogue of Microorganisms (GCM) 10K type strain sequencing project: providing services to taxonomists for standard genome sequencing and annotation.</title>
        <authorList>
            <consortium name="The Broad Institute Genomics Platform"/>
            <consortium name="The Broad Institute Genome Sequencing Center for Infectious Disease"/>
            <person name="Wu L."/>
            <person name="Ma J."/>
        </authorList>
    </citation>
    <scope>NUCLEOTIDE SEQUENCE [LARGE SCALE GENOMIC DNA]</scope>
    <source>
        <strain evidence="2">CCUG 49679</strain>
    </source>
</reference>